<name>A0A8S5R326_9VIRU</name>
<proteinExistence type="predicted"/>
<protein>
    <submittedName>
        <fullName evidence="1">Uncharacterized protein</fullName>
    </submittedName>
</protein>
<sequence>MAQRIFTSSGRLATCKCSKEIKRTISGLAMTPQQIAEMAQRGVPVSPQNMQAYYDGMAGDNNWTVEPMFKRGADINQLWEIEQNSRDRILQARKKELVKYR</sequence>
<evidence type="ECO:0000313" key="1">
    <source>
        <dbReference type="EMBL" id="DAE25546.1"/>
    </source>
</evidence>
<accession>A0A8S5R326</accession>
<reference evidence="1" key="1">
    <citation type="journal article" date="2021" name="Proc. Natl. Acad. Sci. U.S.A.">
        <title>A Catalog of Tens of Thousands of Viruses from Human Metagenomes Reveals Hidden Associations with Chronic Diseases.</title>
        <authorList>
            <person name="Tisza M.J."/>
            <person name="Buck C.B."/>
        </authorList>
    </citation>
    <scope>NUCLEOTIDE SEQUENCE</scope>
    <source>
        <strain evidence="1">CtbkO13</strain>
    </source>
</reference>
<organism evidence="1">
    <name type="scientific">Microviridae sp. ctbkO13</name>
    <dbReference type="NCBI Taxonomy" id="2825003"/>
    <lineage>
        <taxon>Viruses</taxon>
        <taxon>Monodnaviria</taxon>
        <taxon>Sangervirae</taxon>
        <taxon>Phixviricota</taxon>
        <taxon>Malgrandaviricetes</taxon>
        <taxon>Petitvirales</taxon>
        <taxon>Microviridae</taxon>
    </lineage>
</organism>
<dbReference type="EMBL" id="BK057810">
    <property type="protein sequence ID" value="DAE25546.1"/>
    <property type="molecule type" value="Genomic_DNA"/>
</dbReference>